<dbReference type="Pfam" id="PF02954">
    <property type="entry name" value="HTH_8"/>
    <property type="match status" value="1"/>
</dbReference>
<dbReference type="Pfam" id="PF25601">
    <property type="entry name" value="AAA_lid_14"/>
    <property type="match status" value="1"/>
</dbReference>
<evidence type="ECO:0000256" key="3">
    <source>
        <dbReference type="ARBA" id="ARBA00023015"/>
    </source>
</evidence>
<dbReference type="OrthoDB" id="9771372at2"/>
<organism evidence="7 8">
    <name type="scientific">Pseudogracilibacillus auburnensis</name>
    <dbReference type="NCBI Taxonomy" id="1494959"/>
    <lineage>
        <taxon>Bacteria</taxon>
        <taxon>Bacillati</taxon>
        <taxon>Bacillota</taxon>
        <taxon>Bacilli</taxon>
        <taxon>Bacillales</taxon>
        <taxon>Bacillaceae</taxon>
        <taxon>Pseudogracilibacillus</taxon>
    </lineage>
</organism>
<keyword evidence="8" id="KW-1185">Reference proteome</keyword>
<evidence type="ECO:0000256" key="1">
    <source>
        <dbReference type="ARBA" id="ARBA00022741"/>
    </source>
</evidence>
<dbReference type="Gene3D" id="1.10.10.60">
    <property type="entry name" value="Homeodomain-like"/>
    <property type="match status" value="1"/>
</dbReference>
<protein>
    <submittedName>
        <fullName evidence="7">Regulatory Fis family protein</fullName>
    </submittedName>
</protein>
<dbReference type="InterPro" id="IPR025944">
    <property type="entry name" value="Sigma_54_int_dom_CS"/>
</dbReference>
<evidence type="ECO:0000313" key="8">
    <source>
        <dbReference type="Proteomes" id="UP000247978"/>
    </source>
</evidence>
<keyword evidence="5" id="KW-0804">Transcription</keyword>
<dbReference type="Gene3D" id="1.10.8.60">
    <property type="match status" value="1"/>
</dbReference>
<evidence type="ECO:0000256" key="5">
    <source>
        <dbReference type="ARBA" id="ARBA00023163"/>
    </source>
</evidence>
<dbReference type="GO" id="GO:0006355">
    <property type="term" value="P:regulation of DNA-templated transcription"/>
    <property type="evidence" value="ECO:0007669"/>
    <property type="project" value="InterPro"/>
</dbReference>
<dbReference type="InterPro" id="IPR002197">
    <property type="entry name" value="HTH_Fis"/>
</dbReference>
<evidence type="ECO:0000259" key="6">
    <source>
        <dbReference type="PROSITE" id="PS50045"/>
    </source>
</evidence>
<dbReference type="PANTHER" id="PTHR32071:SF57">
    <property type="entry name" value="C4-DICARBOXYLATE TRANSPORT TRANSCRIPTIONAL REGULATORY PROTEIN DCTD"/>
    <property type="match status" value="1"/>
</dbReference>
<dbReference type="SUPFAM" id="SSF46689">
    <property type="entry name" value="Homeodomain-like"/>
    <property type="match status" value="1"/>
</dbReference>
<dbReference type="PRINTS" id="PR01590">
    <property type="entry name" value="HTHFIS"/>
</dbReference>
<dbReference type="PROSITE" id="PS00676">
    <property type="entry name" value="SIGMA54_INTERACT_2"/>
    <property type="match status" value="1"/>
</dbReference>
<dbReference type="SUPFAM" id="SSF52540">
    <property type="entry name" value="P-loop containing nucleoside triphosphate hydrolases"/>
    <property type="match status" value="1"/>
</dbReference>
<evidence type="ECO:0000256" key="2">
    <source>
        <dbReference type="ARBA" id="ARBA00022840"/>
    </source>
</evidence>
<dbReference type="PROSITE" id="PS50045">
    <property type="entry name" value="SIGMA54_INTERACT_4"/>
    <property type="match status" value="1"/>
</dbReference>
<keyword evidence="1" id="KW-0547">Nucleotide-binding</keyword>
<sequence>MNNFVNKIITILKYCHFPGKLELANGGTLFLDEIGELSLEMQVKLLRALQEGEIYRIGGKKPIKVDIRVIVATNCDLEEMVRKGDFRSDLYYCLNIFPIHVTPLRERKKDIPLLVYTFLHELGGKYDYKVSTFNQEVMEVLDTYQWPGNIRELKNFIERLLIINESDDITASEILELLPNHNDHQARSLVDEKSNMKKERILETLEQTFGNKSITAKKLGISRATLYQRLKKYEING</sequence>
<feature type="domain" description="Sigma-54 factor interaction" evidence="6">
    <location>
        <begin position="1"/>
        <end position="162"/>
    </location>
</feature>
<dbReference type="CDD" id="cd00009">
    <property type="entry name" value="AAA"/>
    <property type="match status" value="1"/>
</dbReference>
<dbReference type="InterPro" id="IPR058031">
    <property type="entry name" value="AAA_lid_NorR"/>
</dbReference>
<name>A0A2V3VNG6_9BACI</name>
<dbReference type="Proteomes" id="UP000247978">
    <property type="component" value="Unassembled WGS sequence"/>
</dbReference>
<keyword evidence="3" id="KW-0805">Transcription regulation</keyword>
<dbReference type="AlphaFoldDB" id="A0A2V3VNG6"/>
<dbReference type="InterPro" id="IPR025943">
    <property type="entry name" value="Sigma_54_int_dom_ATP-bd_2"/>
</dbReference>
<keyword evidence="4" id="KW-0238">DNA-binding</keyword>
<dbReference type="EMBL" id="QJJQ01000016">
    <property type="protein sequence ID" value="PXW83352.1"/>
    <property type="molecule type" value="Genomic_DNA"/>
</dbReference>
<dbReference type="Gene3D" id="3.40.50.300">
    <property type="entry name" value="P-loop containing nucleotide triphosphate hydrolases"/>
    <property type="match status" value="1"/>
</dbReference>
<evidence type="ECO:0000313" key="7">
    <source>
        <dbReference type="EMBL" id="PXW83352.1"/>
    </source>
</evidence>
<dbReference type="InterPro" id="IPR027417">
    <property type="entry name" value="P-loop_NTPase"/>
</dbReference>
<dbReference type="GO" id="GO:0005524">
    <property type="term" value="F:ATP binding"/>
    <property type="evidence" value="ECO:0007669"/>
    <property type="project" value="UniProtKB-KW"/>
</dbReference>
<dbReference type="GO" id="GO:0043565">
    <property type="term" value="F:sequence-specific DNA binding"/>
    <property type="evidence" value="ECO:0007669"/>
    <property type="project" value="InterPro"/>
</dbReference>
<dbReference type="PANTHER" id="PTHR32071">
    <property type="entry name" value="TRANSCRIPTIONAL REGULATORY PROTEIN"/>
    <property type="match status" value="1"/>
</dbReference>
<gene>
    <name evidence="7" type="ORF">DFR56_11631</name>
</gene>
<dbReference type="InterPro" id="IPR009057">
    <property type="entry name" value="Homeodomain-like_sf"/>
</dbReference>
<dbReference type="PROSITE" id="PS00688">
    <property type="entry name" value="SIGMA54_INTERACT_3"/>
    <property type="match status" value="1"/>
</dbReference>
<dbReference type="InterPro" id="IPR002078">
    <property type="entry name" value="Sigma_54_int"/>
</dbReference>
<keyword evidence="2" id="KW-0067">ATP-binding</keyword>
<dbReference type="RefSeq" id="WP_110396958.1">
    <property type="nucleotide sequence ID" value="NZ_JBHUHB010000001.1"/>
</dbReference>
<reference evidence="7 8" key="1">
    <citation type="submission" date="2018-05" db="EMBL/GenBank/DDBJ databases">
        <title>Genomic Encyclopedia of Type Strains, Phase IV (KMG-IV): sequencing the most valuable type-strain genomes for metagenomic binning, comparative biology and taxonomic classification.</title>
        <authorList>
            <person name="Goeker M."/>
        </authorList>
    </citation>
    <scope>NUCLEOTIDE SEQUENCE [LARGE SCALE GENOMIC DNA]</scope>
    <source>
        <strain evidence="7 8">DSM 28556</strain>
    </source>
</reference>
<evidence type="ECO:0000256" key="4">
    <source>
        <dbReference type="ARBA" id="ARBA00023125"/>
    </source>
</evidence>
<proteinExistence type="predicted"/>
<comment type="caution">
    <text evidence="7">The sequence shown here is derived from an EMBL/GenBank/DDBJ whole genome shotgun (WGS) entry which is preliminary data.</text>
</comment>
<dbReference type="Pfam" id="PF00158">
    <property type="entry name" value="Sigma54_activat"/>
    <property type="match status" value="1"/>
</dbReference>
<accession>A0A2V3VNG6</accession>